<reference evidence="3 4" key="1">
    <citation type="submission" date="2024-10" db="EMBL/GenBank/DDBJ databases">
        <title>The Natural Products Discovery Center: Release of the First 8490 Sequenced Strains for Exploring Actinobacteria Biosynthetic Diversity.</title>
        <authorList>
            <person name="Kalkreuter E."/>
            <person name="Kautsar S.A."/>
            <person name="Yang D."/>
            <person name="Bader C.D."/>
            <person name="Teijaro C.N."/>
            <person name="Fluegel L."/>
            <person name="Davis C.M."/>
            <person name="Simpson J.R."/>
            <person name="Lauterbach L."/>
            <person name="Steele A.D."/>
            <person name="Gui C."/>
            <person name="Meng S."/>
            <person name="Li G."/>
            <person name="Viehrig K."/>
            <person name="Ye F."/>
            <person name="Su P."/>
            <person name="Kiefer A.F."/>
            <person name="Nichols A."/>
            <person name="Cepeda A.J."/>
            <person name="Yan W."/>
            <person name="Fan B."/>
            <person name="Jiang Y."/>
            <person name="Adhikari A."/>
            <person name="Zheng C.-J."/>
            <person name="Schuster L."/>
            <person name="Cowan T.M."/>
            <person name="Smanski M.J."/>
            <person name="Chevrette M.G."/>
            <person name="De Carvalho L.P.S."/>
            <person name="Shen B."/>
        </authorList>
    </citation>
    <scope>NUCLEOTIDE SEQUENCE [LARGE SCALE GENOMIC DNA]</scope>
    <source>
        <strain evidence="3 4">NPDC050545</strain>
    </source>
</reference>
<comment type="caution">
    <text evidence="3">The sequence shown here is derived from an EMBL/GenBank/DDBJ whole genome shotgun (WGS) entry which is preliminary data.</text>
</comment>
<evidence type="ECO:0000313" key="3">
    <source>
        <dbReference type="EMBL" id="MFI6502660.1"/>
    </source>
</evidence>
<name>A0ABW7Z3A0_9ACTN</name>
<protein>
    <submittedName>
        <fullName evidence="3">STM4014 family protein</fullName>
    </submittedName>
</protein>
<evidence type="ECO:0000259" key="2">
    <source>
        <dbReference type="PROSITE" id="PS50975"/>
    </source>
</evidence>
<evidence type="ECO:0000313" key="4">
    <source>
        <dbReference type="Proteomes" id="UP001612741"/>
    </source>
</evidence>
<organism evidence="3 4">
    <name type="scientific">Nonomuraea typhae</name>
    <dbReference type="NCBI Taxonomy" id="2603600"/>
    <lineage>
        <taxon>Bacteria</taxon>
        <taxon>Bacillati</taxon>
        <taxon>Actinomycetota</taxon>
        <taxon>Actinomycetes</taxon>
        <taxon>Streptosporangiales</taxon>
        <taxon>Streptosporangiaceae</taxon>
        <taxon>Nonomuraea</taxon>
    </lineage>
</organism>
<dbReference type="InterPro" id="IPR047778">
    <property type="entry name" value="STM4014-like"/>
</dbReference>
<accession>A0ABW7Z3A0</accession>
<dbReference type="PROSITE" id="PS50975">
    <property type="entry name" value="ATP_GRASP"/>
    <property type="match status" value="1"/>
</dbReference>
<dbReference type="SUPFAM" id="SSF56059">
    <property type="entry name" value="Glutathione synthetase ATP-binding domain-like"/>
    <property type="match status" value="1"/>
</dbReference>
<evidence type="ECO:0000256" key="1">
    <source>
        <dbReference type="PROSITE-ProRule" id="PRU00409"/>
    </source>
</evidence>
<dbReference type="Proteomes" id="UP001612741">
    <property type="component" value="Unassembled WGS sequence"/>
</dbReference>
<keyword evidence="1" id="KW-0547">Nucleotide-binding</keyword>
<keyword evidence="4" id="KW-1185">Reference proteome</keyword>
<gene>
    <name evidence="3" type="ORF">ACIBG2_35150</name>
</gene>
<keyword evidence="1" id="KW-0067">ATP-binding</keyword>
<feature type="domain" description="ATP-grasp" evidence="2">
    <location>
        <begin position="122"/>
        <end position="355"/>
    </location>
</feature>
<proteinExistence type="predicted"/>
<dbReference type="NCBIfam" id="NF038074">
    <property type="entry name" value="fam_STM4014"/>
    <property type="match status" value="1"/>
</dbReference>
<dbReference type="InterPro" id="IPR011761">
    <property type="entry name" value="ATP-grasp"/>
</dbReference>
<dbReference type="Gene3D" id="3.30.470.20">
    <property type="entry name" value="ATP-grasp fold, B domain"/>
    <property type="match status" value="1"/>
</dbReference>
<dbReference type="RefSeq" id="WP_397088095.1">
    <property type="nucleotide sequence ID" value="NZ_JBITGY010000010.1"/>
</dbReference>
<sequence length="392" mass="40197">MTPLVVVGVPEDRRVRLFGEALVRAGHAVPRVVAWRQVLTEGMPPLPRGALVRVESPGEDAATDALLRGPGPPTRAGGGRAWYLAFLRALETVRQAVAATPGARLLGDVAEIGVLFDKRRCHALLAGAGVPVPPALPGPVGGYADLRAGMAAAGWSRVFVKPAHGSSASGVLAFQAAGARLKATTSVEIASPSELHNSLRVRSYTGEREVAAIVDALAPDGLHVERWFPKASLGGRVVDLRVVVVGGVPTHAVVRSSASPMTNLHLGGSRGDLAAFRAALGPERWARALRVCARAAACFPATPSVGVDLMAGSDLRRFAVAEVNAFGDLLPGLTGLPGSGAEGLDAYDAQIACFPGAEAARSAGAEVTRLPVGEAARFAGACLPVGEVTCGT</sequence>
<dbReference type="EMBL" id="JBITGY010000010">
    <property type="protein sequence ID" value="MFI6502660.1"/>
    <property type="molecule type" value="Genomic_DNA"/>
</dbReference>